<proteinExistence type="predicted"/>
<evidence type="ECO:0000313" key="1">
    <source>
        <dbReference type="EMBL" id="KAK5902523.1"/>
    </source>
</evidence>
<organism evidence="1 2">
    <name type="scientific">Champsocephalus esox</name>
    <name type="common">pike icefish</name>
    <dbReference type="NCBI Taxonomy" id="159716"/>
    <lineage>
        <taxon>Eukaryota</taxon>
        <taxon>Metazoa</taxon>
        <taxon>Chordata</taxon>
        <taxon>Craniata</taxon>
        <taxon>Vertebrata</taxon>
        <taxon>Euteleostomi</taxon>
        <taxon>Actinopterygii</taxon>
        <taxon>Neopterygii</taxon>
        <taxon>Teleostei</taxon>
        <taxon>Neoteleostei</taxon>
        <taxon>Acanthomorphata</taxon>
        <taxon>Eupercaria</taxon>
        <taxon>Perciformes</taxon>
        <taxon>Notothenioidei</taxon>
        <taxon>Channichthyidae</taxon>
        <taxon>Champsocephalus</taxon>
    </lineage>
</organism>
<accession>A0AAN8CI31</accession>
<dbReference type="Proteomes" id="UP001335648">
    <property type="component" value="Unassembled WGS sequence"/>
</dbReference>
<reference evidence="1 2" key="1">
    <citation type="journal article" date="2023" name="Mol. Biol. Evol.">
        <title>Genomics of Secondarily Temperate Adaptation in the Only Non-Antarctic Icefish.</title>
        <authorList>
            <person name="Rivera-Colon A.G."/>
            <person name="Rayamajhi N."/>
            <person name="Minhas B.F."/>
            <person name="Madrigal G."/>
            <person name="Bilyk K.T."/>
            <person name="Yoon V."/>
            <person name="Hune M."/>
            <person name="Gregory S."/>
            <person name="Cheng C.H.C."/>
            <person name="Catchen J.M."/>
        </authorList>
    </citation>
    <scope>NUCLEOTIDE SEQUENCE [LARGE SCALE GENOMIC DNA]</scope>
    <source>
        <strain evidence="1">JC2023a</strain>
    </source>
</reference>
<name>A0AAN8CI31_9TELE</name>
<sequence>MVGVLKPLEDITAKPDTNIVFDTILKLKIQTSGCSGFWAQSCCGSSTLMGNRK</sequence>
<keyword evidence="2" id="KW-1185">Reference proteome</keyword>
<gene>
    <name evidence="1" type="ORF">CesoFtcFv8_007767</name>
</gene>
<protein>
    <submittedName>
        <fullName evidence="1">Uncharacterized protein</fullName>
    </submittedName>
</protein>
<dbReference type="AlphaFoldDB" id="A0AAN8CI31"/>
<comment type="caution">
    <text evidence="1">The sequence shown here is derived from an EMBL/GenBank/DDBJ whole genome shotgun (WGS) entry which is preliminary data.</text>
</comment>
<evidence type="ECO:0000313" key="2">
    <source>
        <dbReference type="Proteomes" id="UP001335648"/>
    </source>
</evidence>
<dbReference type="EMBL" id="JAULUE010002051">
    <property type="protein sequence ID" value="KAK5902523.1"/>
    <property type="molecule type" value="Genomic_DNA"/>
</dbReference>